<evidence type="ECO:0000313" key="4">
    <source>
        <dbReference type="Proteomes" id="UP000198901"/>
    </source>
</evidence>
<dbReference type="PANTHER" id="PTHR43465:SF2">
    <property type="entry name" value="DUF1680 DOMAIN PROTEIN (AFU_ORTHOLOGUE AFUA_1G08910)"/>
    <property type="match status" value="1"/>
</dbReference>
<evidence type="ECO:0000259" key="2">
    <source>
        <dbReference type="Pfam" id="PF20736"/>
    </source>
</evidence>
<accession>A0A1G9I0C0</accession>
<evidence type="ECO:0008006" key="5">
    <source>
        <dbReference type="Google" id="ProtNLM"/>
    </source>
</evidence>
<dbReference type="InterPro" id="IPR008928">
    <property type="entry name" value="6-hairpin_glycosidase_sf"/>
</dbReference>
<keyword evidence="4" id="KW-1185">Reference proteome</keyword>
<dbReference type="Pfam" id="PF07944">
    <property type="entry name" value="Beta-AFase-like_GH127_cat"/>
    <property type="match status" value="1"/>
</dbReference>
<dbReference type="EMBL" id="FNGS01000001">
    <property type="protein sequence ID" value="SDL18669.1"/>
    <property type="molecule type" value="Genomic_DNA"/>
</dbReference>
<sequence>MKALFLLLFPVWLGAQTHVRDRLVPADSVVLTGFAGQRLEASYLNRILVQDVDRLVEPFRNRTETRCWQSEFWGKWFTSAVLAYRYKPDPALRALLNKAVTELISTQTKDGYIGNYAPKSHLDQWDIWGRKYCLLGLLSWYDLTEDRRALDAALHLTDHLLKELDNQLIVRKGNHRGMAATSILEPLSLLYGRTGDPRYLAYAREIVRQWETADGPQLIAKAGTDVAHRFEKPKNWFGWEQGQKAYEMMSCYEGLLELYRLTGDQTYREAVEKTWENIRDTEINVAGSGSAMECWFGGKKYQTVAVHHYQETCVTVTWIKLSLQLLRLTGQMKYADAVEQSWFNALLGSMRPDGADWAKYTPLAGQRLEGSEQCGMGLNCCTASGPRGLFAFPFAAVMEASDGAQVNFYTAGAFRIKTPGGQYLTLTLDTDYPVSGKVRFRLALSRPEEFTLTFRIPEWCRQMTVNGQAVSGPKTAIRQEWKNGAVVELNLTMEGRVLRMGKEPEMVALVRGPIVLSRDARFEGPEMEALLTPPGKEETIALDPVREPGVWMAFRANFLPESYREGGAKAVPVVFCDYASAGNNPEHSLFRVWLPQLLDPSRLP</sequence>
<feature type="domain" description="Non-reducing end beta-L-arabinofuranosidase-like GH127 middle" evidence="2">
    <location>
        <begin position="405"/>
        <end position="493"/>
    </location>
</feature>
<dbReference type="AlphaFoldDB" id="A0A1G9I0C0"/>
<name>A0A1G9I0C0_9BACT</name>
<evidence type="ECO:0000259" key="1">
    <source>
        <dbReference type="Pfam" id="PF07944"/>
    </source>
</evidence>
<dbReference type="Proteomes" id="UP000198901">
    <property type="component" value="Unassembled WGS sequence"/>
</dbReference>
<dbReference type="OrthoDB" id="9757939at2"/>
<dbReference type="RefSeq" id="WP_093196765.1">
    <property type="nucleotide sequence ID" value="NZ_FNGS01000001.1"/>
</dbReference>
<evidence type="ECO:0000313" key="3">
    <source>
        <dbReference type="EMBL" id="SDL18669.1"/>
    </source>
</evidence>
<dbReference type="Pfam" id="PF20736">
    <property type="entry name" value="Glyco_hydro127M"/>
    <property type="match status" value="1"/>
</dbReference>
<reference evidence="3 4" key="1">
    <citation type="submission" date="2016-10" db="EMBL/GenBank/DDBJ databases">
        <authorList>
            <person name="de Groot N.N."/>
        </authorList>
    </citation>
    <scope>NUCLEOTIDE SEQUENCE [LARGE SCALE GENOMIC DNA]</scope>
    <source>
        <strain evidence="3 4">DSM 21668</strain>
    </source>
</reference>
<gene>
    <name evidence="3" type="ORF">SAMN04488090_0284</name>
</gene>
<protein>
    <recommendedName>
        <fullName evidence="5">DUF1680 family protein</fullName>
    </recommendedName>
</protein>
<dbReference type="InterPro" id="IPR012878">
    <property type="entry name" value="Beta-AFase-like_GH127_cat"/>
</dbReference>
<dbReference type="PANTHER" id="PTHR43465">
    <property type="entry name" value="DUF1680 DOMAIN PROTEIN (AFU_ORTHOLOGUE AFUA_1G08910)"/>
    <property type="match status" value="1"/>
</dbReference>
<dbReference type="Gene3D" id="1.50.10.20">
    <property type="match status" value="1"/>
</dbReference>
<dbReference type="STRING" id="563176.SAMN04488090_0284"/>
<feature type="domain" description="Non-reducing end beta-L-arabinofuranosidase-like GH127 catalytic" evidence="1">
    <location>
        <begin position="64"/>
        <end position="389"/>
    </location>
</feature>
<dbReference type="GO" id="GO:0005975">
    <property type="term" value="P:carbohydrate metabolic process"/>
    <property type="evidence" value="ECO:0007669"/>
    <property type="project" value="InterPro"/>
</dbReference>
<dbReference type="InterPro" id="IPR049174">
    <property type="entry name" value="Beta-AFase-like"/>
</dbReference>
<proteinExistence type="predicted"/>
<dbReference type="InterPro" id="IPR049046">
    <property type="entry name" value="Beta-AFase-like_GH127_middle"/>
</dbReference>
<organism evidence="3 4">
    <name type="scientific">Siphonobacter aquaeclarae</name>
    <dbReference type="NCBI Taxonomy" id="563176"/>
    <lineage>
        <taxon>Bacteria</taxon>
        <taxon>Pseudomonadati</taxon>
        <taxon>Bacteroidota</taxon>
        <taxon>Cytophagia</taxon>
        <taxon>Cytophagales</taxon>
        <taxon>Cytophagaceae</taxon>
        <taxon>Siphonobacter</taxon>
    </lineage>
</organism>
<dbReference type="SUPFAM" id="SSF48208">
    <property type="entry name" value="Six-hairpin glycosidases"/>
    <property type="match status" value="1"/>
</dbReference>